<dbReference type="Gramene" id="BGIOSGA030274-TA">
    <property type="protein sequence ID" value="BGIOSGA030274-PA"/>
    <property type="gene ID" value="BGIOSGA030274"/>
</dbReference>
<dbReference type="HOGENOM" id="CLU_469630_0_0_1"/>
<dbReference type="PANTHER" id="PTHR37761">
    <property type="entry name" value="OS09G0108400 PROTEIN"/>
    <property type="match status" value="1"/>
</dbReference>
<gene>
    <name evidence="3" type="ORF">OsI_30365</name>
</gene>
<proteinExistence type="predicted"/>
<evidence type="ECO:0000313" key="3">
    <source>
        <dbReference type="EMBL" id="EEC84078.1"/>
    </source>
</evidence>
<dbReference type="Proteomes" id="UP000007015">
    <property type="component" value="Chromosome 9"/>
</dbReference>
<feature type="region of interest" description="Disordered" evidence="2">
    <location>
        <begin position="390"/>
        <end position="414"/>
    </location>
</feature>
<name>B8BCX0_ORYSI</name>
<feature type="region of interest" description="Disordered" evidence="2">
    <location>
        <begin position="511"/>
        <end position="581"/>
    </location>
</feature>
<evidence type="ECO:0000256" key="2">
    <source>
        <dbReference type="SAM" id="MobiDB-lite"/>
    </source>
</evidence>
<feature type="coiled-coil region" evidence="1">
    <location>
        <begin position="176"/>
        <end position="347"/>
    </location>
</feature>
<keyword evidence="1" id="KW-0175">Coiled coil</keyword>
<dbReference type="EMBL" id="CM000134">
    <property type="protein sequence ID" value="EEC84078.1"/>
    <property type="molecule type" value="Genomic_DNA"/>
</dbReference>
<protein>
    <submittedName>
        <fullName evidence="3">Uncharacterized protein</fullName>
    </submittedName>
</protein>
<evidence type="ECO:0000313" key="4">
    <source>
        <dbReference type="Proteomes" id="UP000007015"/>
    </source>
</evidence>
<evidence type="ECO:0000256" key="1">
    <source>
        <dbReference type="SAM" id="Coils"/>
    </source>
</evidence>
<keyword evidence="4" id="KW-1185">Reference proteome</keyword>
<organism evidence="3 4">
    <name type="scientific">Oryza sativa subsp. indica</name>
    <name type="common">Rice</name>
    <dbReference type="NCBI Taxonomy" id="39946"/>
    <lineage>
        <taxon>Eukaryota</taxon>
        <taxon>Viridiplantae</taxon>
        <taxon>Streptophyta</taxon>
        <taxon>Embryophyta</taxon>
        <taxon>Tracheophyta</taxon>
        <taxon>Spermatophyta</taxon>
        <taxon>Magnoliopsida</taxon>
        <taxon>Liliopsida</taxon>
        <taxon>Poales</taxon>
        <taxon>Poaceae</taxon>
        <taxon>BOP clade</taxon>
        <taxon>Oryzoideae</taxon>
        <taxon>Oryzeae</taxon>
        <taxon>Oryzinae</taxon>
        <taxon>Oryza</taxon>
        <taxon>Oryza sativa</taxon>
    </lineage>
</organism>
<dbReference type="AlphaFoldDB" id="B8BCX0"/>
<sequence>MSGILAWAADVVGGAGAANDDEADDARAVASAAMTPEQRLRAADLDAKAASLRRSIHDLRLRVPPPHVAQRLPHLHAHSLASSAALALQLNAHSSTKEQQSSSCNYSSRAGCYLHPYLKLKTSAATCFGSLPPFRIAADLRFPAISAMTTNMRPNDTFNTISHKALQREITLQEENAAYEKAISNCRQKIQEKQMEVTLLRSNLKEMEISEQDLKAQLDNAQNEQYASQNKASAAASDNTGNALMEAESLINLKSNDLKEKNEELKLLESSVRVLEMEWSVVEGESLKNPTPAQREKVLEKQLHSLIEQLTAKQAQAEGLIVDVHAKEKELERLNNLHKNLQSRNNDGSVARNPFRAVHEDSDAKAVRRPYQFGLRTEGLKRLMILRGDTGGGHCRRATTPTPPPSSASLPQGRRQQGLLLPRGRGFGAHDPGQLLGRCQALGEERDGLAAGVEGDGIGGWVDRVAMARRQHWFDALPARSDTLSSGSGLPDAGGQPPVLAATARRRGTAAWWRGRRDAGSGTPRQISPTLSGSGLPGAGGQPRGPAARAWRMRRSRGGSGATVEAGETAGRRYGGDGADI</sequence>
<dbReference type="PANTHER" id="PTHR37761:SF2">
    <property type="entry name" value="OS09G0108400 PROTEIN"/>
    <property type="match status" value="1"/>
</dbReference>
<reference evidence="3 4" key="1">
    <citation type="journal article" date="2005" name="PLoS Biol.">
        <title>The genomes of Oryza sativa: a history of duplications.</title>
        <authorList>
            <person name="Yu J."/>
            <person name="Wang J."/>
            <person name="Lin W."/>
            <person name="Li S."/>
            <person name="Li H."/>
            <person name="Zhou J."/>
            <person name="Ni P."/>
            <person name="Dong W."/>
            <person name="Hu S."/>
            <person name="Zeng C."/>
            <person name="Zhang J."/>
            <person name="Zhang Y."/>
            <person name="Li R."/>
            <person name="Xu Z."/>
            <person name="Li S."/>
            <person name="Li X."/>
            <person name="Zheng H."/>
            <person name="Cong L."/>
            <person name="Lin L."/>
            <person name="Yin J."/>
            <person name="Geng J."/>
            <person name="Li G."/>
            <person name="Shi J."/>
            <person name="Liu J."/>
            <person name="Lv H."/>
            <person name="Li J."/>
            <person name="Wang J."/>
            <person name="Deng Y."/>
            <person name="Ran L."/>
            <person name="Shi X."/>
            <person name="Wang X."/>
            <person name="Wu Q."/>
            <person name="Li C."/>
            <person name="Ren X."/>
            <person name="Wang J."/>
            <person name="Wang X."/>
            <person name="Li D."/>
            <person name="Liu D."/>
            <person name="Zhang X."/>
            <person name="Ji Z."/>
            <person name="Zhao W."/>
            <person name="Sun Y."/>
            <person name="Zhang Z."/>
            <person name="Bao J."/>
            <person name="Han Y."/>
            <person name="Dong L."/>
            <person name="Ji J."/>
            <person name="Chen P."/>
            <person name="Wu S."/>
            <person name="Liu J."/>
            <person name="Xiao Y."/>
            <person name="Bu D."/>
            <person name="Tan J."/>
            <person name="Yang L."/>
            <person name="Ye C."/>
            <person name="Zhang J."/>
            <person name="Xu J."/>
            <person name="Zhou Y."/>
            <person name="Yu Y."/>
            <person name="Zhang B."/>
            <person name="Zhuang S."/>
            <person name="Wei H."/>
            <person name="Liu B."/>
            <person name="Lei M."/>
            <person name="Yu H."/>
            <person name="Li Y."/>
            <person name="Xu H."/>
            <person name="Wei S."/>
            <person name="He X."/>
            <person name="Fang L."/>
            <person name="Zhang Z."/>
            <person name="Zhang Y."/>
            <person name="Huang X."/>
            <person name="Su Z."/>
            <person name="Tong W."/>
            <person name="Li J."/>
            <person name="Tong Z."/>
            <person name="Li S."/>
            <person name="Ye J."/>
            <person name="Wang L."/>
            <person name="Fang L."/>
            <person name="Lei T."/>
            <person name="Chen C."/>
            <person name="Chen H."/>
            <person name="Xu Z."/>
            <person name="Li H."/>
            <person name="Huang H."/>
            <person name="Zhang F."/>
            <person name="Xu H."/>
            <person name="Li N."/>
            <person name="Zhao C."/>
            <person name="Li S."/>
            <person name="Dong L."/>
            <person name="Huang Y."/>
            <person name="Li L."/>
            <person name="Xi Y."/>
            <person name="Qi Q."/>
            <person name="Li W."/>
            <person name="Zhang B."/>
            <person name="Hu W."/>
            <person name="Zhang Y."/>
            <person name="Tian X."/>
            <person name="Jiao Y."/>
            <person name="Liang X."/>
            <person name="Jin J."/>
            <person name="Gao L."/>
            <person name="Zheng W."/>
            <person name="Hao B."/>
            <person name="Liu S."/>
            <person name="Wang W."/>
            <person name="Yuan L."/>
            <person name="Cao M."/>
            <person name="McDermott J."/>
            <person name="Samudrala R."/>
            <person name="Wang J."/>
            <person name="Wong G.K."/>
            <person name="Yang H."/>
        </authorList>
    </citation>
    <scope>NUCLEOTIDE SEQUENCE [LARGE SCALE GENOMIC DNA]</scope>
    <source>
        <strain evidence="4">cv. 93-11</strain>
    </source>
</reference>
<dbReference type="STRING" id="39946.B8BCX0"/>
<accession>B8BCX0</accession>